<protein>
    <submittedName>
        <fullName evidence="1">Uncharacterized protein</fullName>
    </submittedName>
</protein>
<evidence type="ECO:0000313" key="1">
    <source>
        <dbReference type="EMBL" id="GAA2136046.1"/>
    </source>
</evidence>
<organism evidence="1 2">
    <name type="scientific">Nocardioides koreensis</name>
    <dbReference type="NCBI Taxonomy" id="433651"/>
    <lineage>
        <taxon>Bacteria</taxon>
        <taxon>Bacillati</taxon>
        <taxon>Actinomycetota</taxon>
        <taxon>Actinomycetes</taxon>
        <taxon>Propionibacteriales</taxon>
        <taxon>Nocardioidaceae</taxon>
        <taxon>Nocardioides</taxon>
    </lineage>
</organism>
<evidence type="ECO:0000313" key="2">
    <source>
        <dbReference type="Proteomes" id="UP001501771"/>
    </source>
</evidence>
<name>A0ABP5KQR1_9ACTN</name>
<dbReference type="Proteomes" id="UP001501771">
    <property type="component" value="Unassembled WGS sequence"/>
</dbReference>
<proteinExistence type="predicted"/>
<accession>A0ABP5KQR1</accession>
<dbReference type="EMBL" id="BAAAQR010000001">
    <property type="protein sequence ID" value="GAA2136046.1"/>
    <property type="molecule type" value="Genomic_DNA"/>
</dbReference>
<comment type="caution">
    <text evidence="1">The sequence shown here is derived from an EMBL/GenBank/DDBJ whole genome shotgun (WGS) entry which is preliminary data.</text>
</comment>
<gene>
    <name evidence="1" type="ORF">GCM10009844_01940</name>
</gene>
<sequence>MDADLIRYEQYGKGHTLPTFWALCDACETIYQAGEDVVAVGVTRSSGAWSWVADADVAECIGRPLSVFRRTDKAVDPWWD</sequence>
<keyword evidence="2" id="KW-1185">Reference proteome</keyword>
<reference evidence="2" key="1">
    <citation type="journal article" date="2019" name="Int. J. Syst. Evol. Microbiol.">
        <title>The Global Catalogue of Microorganisms (GCM) 10K type strain sequencing project: providing services to taxonomists for standard genome sequencing and annotation.</title>
        <authorList>
            <consortium name="The Broad Institute Genomics Platform"/>
            <consortium name="The Broad Institute Genome Sequencing Center for Infectious Disease"/>
            <person name="Wu L."/>
            <person name="Ma J."/>
        </authorList>
    </citation>
    <scope>NUCLEOTIDE SEQUENCE [LARGE SCALE GENOMIC DNA]</scope>
    <source>
        <strain evidence="2">JCM 16022</strain>
    </source>
</reference>